<reference evidence="1 2" key="1">
    <citation type="journal article" date="2019" name="Front. Genet.">
        <title>Whole-Genome Sequencing of the Opportunistic Yeast Pathogen Candida inconspicua Uncovers Its Hybrid Origin.</title>
        <authorList>
            <person name="Mixao V."/>
            <person name="Hansen A.P."/>
            <person name="Saus E."/>
            <person name="Boekhout T."/>
            <person name="Lass-Florl C."/>
            <person name="Gabaldon T."/>
        </authorList>
    </citation>
    <scope>NUCLEOTIDE SEQUENCE [LARGE SCALE GENOMIC DNA]</scope>
    <source>
        <strain evidence="1 2">CBS 180</strain>
    </source>
</reference>
<organism evidence="1 2">
    <name type="scientific">Pichia inconspicua</name>
    <dbReference type="NCBI Taxonomy" id="52247"/>
    <lineage>
        <taxon>Eukaryota</taxon>
        <taxon>Fungi</taxon>
        <taxon>Dikarya</taxon>
        <taxon>Ascomycota</taxon>
        <taxon>Saccharomycotina</taxon>
        <taxon>Pichiomycetes</taxon>
        <taxon>Pichiales</taxon>
        <taxon>Pichiaceae</taxon>
        <taxon>Pichia</taxon>
    </lineage>
</organism>
<comment type="caution">
    <text evidence="1">The sequence shown here is derived from an EMBL/GenBank/DDBJ whole genome shotgun (WGS) entry which is preliminary data.</text>
</comment>
<gene>
    <name evidence="1" type="ORF">CANINC_001338</name>
</gene>
<dbReference type="EMBL" id="SELW01000208">
    <property type="protein sequence ID" value="TID30052.1"/>
    <property type="molecule type" value="Genomic_DNA"/>
</dbReference>
<protein>
    <submittedName>
        <fullName evidence="1">Uncharacterized protein</fullName>
    </submittedName>
</protein>
<accession>A0A4T0X529</accession>
<proteinExistence type="predicted"/>
<evidence type="ECO:0000313" key="1">
    <source>
        <dbReference type="EMBL" id="TID30052.1"/>
    </source>
</evidence>
<dbReference type="STRING" id="52247.A0A4T0X529"/>
<dbReference type="AlphaFoldDB" id="A0A4T0X529"/>
<sequence length="209" mass="24804">METKDIKKIRNERFNKTHDDWGLVSRGENKLKSFNERRKLEKQLKQRVTAYIVGDDNERDSILMGYRKLREGVLSNGDKTEYIRIYLDSAHFAVNFGEQKDYLPILWALYSEKIDYVTSALALHLTFIEEEYERSFQIVNSADVEKIIQSWVCGNIFKTYWLLKKLPDYGNIRETAITIVEDNIRKGIIAYRGKEVELYLSKQFLQWEE</sequence>
<evidence type="ECO:0000313" key="2">
    <source>
        <dbReference type="Proteomes" id="UP000307173"/>
    </source>
</evidence>
<name>A0A4T0X529_9ASCO</name>
<keyword evidence="2" id="KW-1185">Reference proteome</keyword>
<dbReference type="Proteomes" id="UP000307173">
    <property type="component" value="Unassembled WGS sequence"/>
</dbReference>